<name>A0AAV0LYH8_9ROSI</name>
<protein>
    <submittedName>
        <fullName evidence="2">Uncharacterized protein</fullName>
    </submittedName>
</protein>
<evidence type="ECO:0000256" key="1">
    <source>
        <dbReference type="SAM" id="MobiDB-lite"/>
    </source>
</evidence>
<evidence type="ECO:0000313" key="3">
    <source>
        <dbReference type="Proteomes" id="UP001154282"/>
    </source>
</evidence>
<accession>A0AAV0LYH8</accession>
<dbReference type="AlphaFoldDB" id="A0AAV0LYH8"/>
<feature type="region of interest" description="Disordered" evidence="1">
    <location>
        <begin position="22"/>
        <end position="61"/>
    </location>
</feature>
<organism evidence="2 3">
    <name type="scientific">Linum tenue</name>
    <dbReference type="NCBI Taxonomy" id="586396"/>
    <lineage>
        <taxon>Eukaryota</taxon>
        <taxon>Viridiplantae</taxon>
        <taxon>Streptophyta</taxon>
        <taxon>Embryophyta</taxon>
        <taxon>Tracheophyta</taxon>
        <taxon>Spermatophyta</taxon>
        <taxon>Magnoliopsida</taxon>
        <taxon>eudicotyledons</taxon>
        <taxon>Gunneridae</taxon>
        <taxon>Pentapetalae</taxon>
        <taxon>rosids</taxon>
        <taxon>fabids</taxon>
        <taxon>Malpighiales</taxon>
        <taxon>Linaceae</taxon>
        <taxon>Linum</taxon>
    </lineage>
</organism>
<gene>
    <name evidence="2" type="ORF">LITE_LOCUS26019</name>
</gene>
<evidence type="ECO:0000313" key="2">
    <source>
        <dbReference type="EMBL" id="CAI0439068.1"/>
    </source>
</evidence>
<dbReference type="Proteomes" id="UP001154282">
    <property type="component" value="Unassembled WGS sequence"/>
</dbReference>
<comment type="caution">
    <text evidence="2">The sequence shown here is derived from an EMBL/GenBank/DDBJ whole genome shotgun (WGS) entry which is preliminary data.</text>
</comment>
<proteinExistence type="predicted"/>
<reference evidence="2" key="1">
    <citation type="submission" date="2022-08" db="EMBL/GenBank/DDBJ databases">
        <authorList>
            <person name="Gutierrez-Valencia J."/>
        </authorList>
    </citation>
    <scope>NUCLEOTIDE SEQUENCE</scope>
</reference>
<dbReference type="EMBL" id="CAMGYJ010000006">
    <property type="protein sequence ID" value="CAI0439068.1"/>
    <property type="molecule type" value="Genomic_DNA"/>
</dbReference>
<sequence>MEATSSSQETRVGHLWRLHALHRRQERQEEGSRMKNQPDGVPPVIPGTIGTGHKTGVTPPV</sequence>
<keyword evidence="3" id="KW-1185">Reference proteome</keyword>